<dbReference type="EMBL" id="QRTC01000056">
    <property type="protein sequence ID" value="RGQ36211.1"/>
    <property type="molecule type" value="Genomic_DNA"/>
</dbReference>
<dbReference type="Proteomes" id="UP000284751">
    <property type="component" value="Unassembled WGS sequence"/>
</dbReference>
<dbReference type="InterPro" id="IPR038724">
    <property type="entry name" value="RepA"/>
</dbReference>
<dbReference type="SUPFAM" id="SSF52540">
    <property type="entry name" value="P-loop containing nucleoside triphosphate hydrolases"/>
    <property type="match status" value="1"/>
</dbReference>
<dbReference type="InterPro" id="IPR027417">
    <property type="entry name" value="P-loop_NTPase"/>
</dbReference>
<proteinExistence type="predicted"/>
<feature type="region of interest" description="Disordered" evidence="1">
    <location>
        <begin position="1"/>
        <end position="21"/>
    </location>
</feature>
<accession>A0A412AV32</accession>
<evidence type="ECO:0008006" key="4">
    <source>
        <dbReference type="Google" id="ProtNLM"/>
    </source>
</evidence>
<gene>
    <name evidence="2" type="ORF">DWY99_11795</name>
</gene>
<evidence type="ECO:0000313" key="2">
    <source>
        <dbReference type="EMBL" id="RGQ36211.1"/>
    </source>
</evidence>
<dbReference type="CDD" id="cd01125">
    <property type="entry name" value="RepA_RSF1010_like"/>
    <property type="match status" value="1"/>
</dbReference>
<evidence type="ECO:0000313" key="3">
    <source>
        <dbReference type="Proteomes" id="UP000284751"/>
    </source>
</evidence>
<organism evidence="2 3">
    <name type="scientific">[Clostridium] leptum</name>
    <dbReference type="NCBI Taxonomy" id="1535"/>
    <lineage>
        <taxon>Bacteria</taxon>
        <taxon>Bacillati</taxon>
        <taxon>Bacillota</taxon>
        <taxon>Clostridia</taxon>
        <taxon>Eubacteriales</taxon>
        <taxon>Oscillospiraceae</taxon>
        <taxon>Oscillospiraceae incertae sedis</taxon>
    </lineage>
</organism>
<sequence length="401" mass="45397">MIDKKEMTAPNVSVGADTEQSIQKCSDNSITDNNENFKDFDESFREMQREMLRQMDPSYLKTVSMSALYDTDFEAQESLVDGLLYRGTYLFAGSPKVGKSFMMAQLAYHISTGTPLWNYRVRKATVLYFALEDDYPRLQRRLYQMFGADGTDNLYFATQCKTVNGGFEDQIRGFIQEHPDTGLVIIDTLKRVRETGGADYSYGSDYDVVAKLKALADNYKVAMLIVHHTRKQQADDKFDTISGTNGLLGAADGAFVLSKEKRTSNAATLDITGRDQQDQRIHLVRDPQQLVWEFEKSETELWVEPPDPLLEKISTILSSGSNRWDGTASELCDRLGLDIKPNVLSLRLSINAGRLLKDYGIHYKASRTHGGRKISLWRKNVAEDMSMCDDRDNLFENDGDV</sequence>
<dbReference type="AlphaFoldDB" id="A0A412AV32"/>
<dbReference type="Pfam" id="PF13481">
    <property type="entry name" value="AAA_25"/>
    <property type="match status" value="1"/>
</dbReference>
<protein>
    <recommendedName>
        <fullName evidence="4">AAA family ATPase</fullName>
    </recommendedName>
</protein>
<comment type="caution">
    <text evidence="2">The sequence shown here is derived from an EMBL/GenBank/DDBJ whole genome shotgun (WGS) entry which is preliminary data.</text>
</comment>
<name>A0A412AV32_9FIRM</name>
<evidence type="ECO:0000256" key="1">
    <source>
        <dbReference type="SAM" id="MobiDB-lite"/>
    </source>
</evidence>
<reference evidence="2 3" key="1">
    <citation type="submission" date="2018-08" db="EMBL/GenBank/DDBJ databases">
        <title>A genome reference for cultivated species of the human gut microbiota.</title>
        <authorList>
            <person name="Zou Y."/>
            <person name="Xue W."/>
            <person name="Luo G."/>
        </authorList>
    </citation>
    <scope>NUCLEOTIDE SEQUENCE [LARGE SCALE GENOMIC DNA]</scope>
    <source>
        <strain evidence="2 3">AF28-26</strain>
    </source>
</reference>
<dbReference type="Gene3D" id="3.40.50.300">
    <property type="entry name" value="P-loop containing nucleotide triphosphate hydrolases"/>
    <property type="match status" value="1"/>
</dbReference>